<evidence type="ECO:0000313" key="1">
    <source>
        <dbReference type="Proteomes" id="UP000000437"/>
    </source>
</evidence>
<protein>
    <submittedName>
        <fullName evidence="2">Uncharacterized protein si:dkey-9l20.3</fullName>
    </submittedName>
</protein>
<dbReference type="Proteomes" id="UP000000437">
    <property type="component" value="Chromosome 23"/>
</dbReference>
<accession>A0AC58INH3</accession>
<dbReference type="RefSeq" id="XP_073795788.1">
    <property type="nucleotide sequence ID" value="XM_073939687.1"/>
</dbReference>
<proteinExistence type="predicted"/>
<organism evidence="1 2">
    <name type="scientific">Danio rerio</name>
    <name type="common">Zebrafish</name>
    <name type="synonym">Brachydanio rerio</name>
    <dbReference type="NCBI Taxonomy" id="7955"/>
    <lineage>
        <taxon>Eukaryota</taxon>
        <taxon>Metazoa</taxon>
        <taxon>Chordata</taxon>
        <taxon>Craniata</taxon>
        <taxon>Vertebrata</taxon>
        <taxon>Euteleostomi</taxon>
        <taxon>Actinopterygii</taxon>
        <taxon>Neopterygii</taxon>
        <taxon>Teleostei</taxon>
        <taxon>Ostariophysi</taxon>
        <taxon>Cypriniformes</taxon>
        <taxon>Danionidae</taxon>
        <taxon>Danioninae</taxon>
        <taxon>Danio</taxon>
    </lineage>
</organism>
<name>A0AC58INH3_DANRE</name>
<evidence type="ECO:0000313" key="2">
    <source>
        <dbReference type="RefSeq" id="XP_073795788.1"/>
    </source>
</evidence>
<sequence length="2333" mass="254506">MNSNGYLTFTKPLPASNSSLNPKRDIIAPLWTQLDSRRGGSISYINKPSSNVLAQVTAAVKQYFPNIPFAAASAFVATWKSVPYNNSGGVVNFQVVLAYNVHRSFVFIYYGDIAETGQPWQAGYSTVDSASSFLVPARSVSELSSSSNIKVTGCWAFQVDGSPKLPDNFIPFGNGEMVTPRLDNGSSEAIILQQPFKYFGRTLNQTFVNNNGLLTFAKPPSDCIPFLNSGRDLIAPLWTHFDNRQGGTISCREDTSSDVLAQVNAAIKQNSPNASFTASSAFVATWDNVPYYDGRGVATFQVVLASSVQRSFILLNYGNISKLGQTWLAGYDTVDSANSFTIKVSNASELSSSSNTNVNGRSTFPVDGSTKVPSNFLPSDDGQAVNSTANDGSSDAISLQQPFKFFGRTYSQIYMNSNGYLTFTKPLPASNSSLNPKRDIIAPLWTELDSRRGGSISYINKPSSNVLAQVTAAVKQYFPNIPFAAASAFVATWKSVPYNNSGGVVNFQVVLAYNVHRSFVFIYYGDIAETGQPWQAGYSTVDSASSFLVPARSVSELSSSSNIKVTGCWAFQVDGSPKLPDNFIPFGNGEMVTPRLDNGSSEAIILQQPFKYFGRTLNQTFVNNNGLLTFAKPPSDCIPFLNSGRDLIAPLWTHFDNRQGGTISCREDTSSDVLAQVNAAIKQNSPNANFTASSAFVATWDNVPYYDGRGVATFQVVLASSVQRSFILLNYGNISKLGQTWLAGYDTVDSANSFTIKVTNASELSSSSNTNVNGCSTFPVDGSTKVPSNFLPSDDGQAVNSTASDGSSDAISLQQPFKFFGRTYSQIYMNSNGYLTFTKPLPASNSSLNPKRDIIAPLWTQLDSRRGGSISYINKPSSNVLAQVTAAVKQYFPNIPFAAASAFVATWKSVPYNNSGGVVNFQVVLAYNVHRSFVFIYYGDIAETGQPWQAGYSTVDSASSFLVPARSVSELSSSSNIKVTGCWAFQVDGSPKLPDNFIPFGNGEMVTPRLDNGSSEAIILQQPFKYFGRTLNQTFVNNNGLLTFAKPPSDCIPFLNSGRDLIAPLWTHFDNRQGGTISCREDTSSDVLAQVNAAIKQNSPNANFTASSAFVATWDNVPYYDGRGVATFQVVLASSVQRSFILLNYGNISKLGQTWLAGYDTVDSANSFTIKVSNASELSSSSNTNVNGRSTFPVDGSTKVPSNFLPSDDGQAVNSTANDGSSDAISLQQPFKFFGRTYSQIYMNSNGYLTFTKPLPASNSSLNPKRDIIAPLWTQLDSRRGGSISYINKPSSNVLAQVTAAVKQYFPNIPFAAASAFVATWKSVPYNNSGGVVNFQVVLAYNVHRSFVLIYYGDIAETGQPWQAGYSTLDSASSFLVPARSVSELSSSSNIKVTGCWAFQVDGSPKLPDNFIPFGNGEMVTPRLDNGSSEAIILQQPFKYFGRTLNQTFVNNNGLLTFAKPPSDCIPFLNSGRDLIAPLWTHFDNRQGGTISCREDTSSDVLAQVNAAIKQNSPNANFTASSAFVATWDNVPYYDGRGVATFQVVLASSVQRSFILLNYGNISQLGQTWLAGYDTVDSANSFTIKVSNASELSSSSNTNVNGRSTFPVDGSTKVPSNFLPSDDGQAVNSTANDGSSDAISLQQPFKFFGRTYSQIYMNSNGYLTFTKPLPASNSSLNPKRDIIAPLWTQLDSRRGGSISYINKPSSNVLAQVTAAVKQYFPNIPFAAASAFVATWKSVPYNNSGGVVNFQVVLAYNVHRSFVFIYYGDIAETGQPWQAGYSTVDSASSFLVPARSVSELSSSSNIKVTGCWAFQVDGSPKLPDNFIPFGNGEMVTPRLDNGSSEAIILQQPFKYFGRTLNQTFVNNNGLLTFTEPLFNSVPLLNSGRDIIAPLWTHFDNRQGGTISYREDTSCAVLAQVTAAVKQYSPNIDFTASSAFVATWDNVPYYDGAGVVTFQVILVSNADHSFVLFNYGNIAETEQQWLAFYNTVDSVNSYTVSLIKSTELSCSSNVNASGHWIFPVYDVCSTLNCTQKEVCRYKDGYGCGCLEGHRPNPETFDAMEYCASSTGFLSLSRCQLFEFGFSPEVLHLNDPNCTGIVENDRVLFHFDNEDHICGTNLSSNSTHFIYQNSIHSKLPKSLITRERWVNIHFSCVYPLIQTLSMPKDIQAEHSVLSIDLPGQGIYWIRMIPYHDAQFTQPYEGDVEVQVNQMMYVAVEVEGVDRRQIATVLDNCWATPVNDIQHQTRWNLIVRECPNPEDGTVEILQNGNDTTSYFSFRTFTFTGASNRIFLHCQVHLCLVQNGKCAQSCEPGCKRRRRRSLDFQHTASITIGL</sequence>
<gene>
    <name evidence="2" type="primary">si:dkey-9l20.3</name>
</gene>
<reference evidence="2" key="1">
    <citation type="submission" date="2025-08" db="UniProtKB">
        <authorList>
            <consortium name="RefSeq"/>
        </authorList>
    </citation>
    <scope>IDENTIFICATION</scope>
    <source>
        <strain evidence="2">Tuebingen</strain>
        <tissue evidence="2">Fibroblasts and whole tissue</tissue>
    </source>
</reference>
<keyword evidence="1" id="KW-1185">Reference proteome</keyword>